<dbReference type="GO" id="GO:0016746">
    <property type="term" value="F:acyltransferase activity"/>
    <property type="evidence" value="ECO:0007669"/>
    <property type="project" value="UniProtKB-KW"/>
</dbReference>
<reference evidence="1 2" key="1">
    <citation type="submission" date="2018-08" db="EMBL/GenBank/DDBJ databases">
        <title>A genome reference for cultivated species of the human gut microbiota.</title>
        <authorList>
            <person name="Zou Y."/>
            <person name="Xue W."/>
            <person name="Luo G."/>
        </authorList>
    </citation>
    <scope>NUCLEOTIDE SEQUENCE [LARGE SCALE GENOMIC DNA]</scope>
    <source>
        <strain evidence="1 2">AF37-2AT</strain>
    </source>
</reference>
<evidence type="ECO:0000313" key="1">
    <source>
        <dbReference type="EMBL" id="RGE86383.1"/>
    </source>
</evidence>
<comment type="caution">
    <text evidence="1">The sequence shown here is derived from an EMBL/GenBank/DDBJ whole genome shotgun (WGS) entry which is preliminary data.</text>
</comment>
<dbReference type="EMBL" id="QVLX01000005">
    <property type="protein sequence ID" value="RGE86383.1"/>
    <property type="molecule type" value="Genomic_DNA"/>
</dbReference>
<sequence>MKNIDWDFLKKDMTFIILNCLVNRIPCWRIRKKFYEGFGMKIGKGARIGLYTIIIAPQKIELGERSIINHSCFVDGSGKVIIENDVSISCFAKIISCTHSTRSEIFEYKTNPIWIKNNVWIATEAIILDNSIIEEKAIIGSGSIFKGKAESNCIYYGNPSKKIKDRQLNKNYRIDFNPYFR</sequence>
<protein>
    <submittedName>
        <fullName evidence="1">Acyltransferase</fullName>
    </submittedName>
</protein>
<dbReference type="PANTHER" id="PTHR43300">
    <property type="entry name" value="ACETYLTRANSFERASE"/>
    <property type="match status" value="1"/>
</dbReference>
<accession>A0A3E3K0T4</accession>
<dbReference type="SUPFAM" id="SSF51161">
    <property type="entry name" value="Trimeric LpxA-like enzymes"/>
    <property type="match status" value="1"/>
</dbReference>
<dbReference type="CDD" id="cd04647">
    <property type="entry name" value="LbH_MAT_like"/>
    <property type="match status" value="1"/>
</dbReference>
<keyword evidence="1" id="KW-0808">Transferase</keyword>
<organism evidence="1 2">
    <name type="scientific">Sellimonas intestinalis</name>
    <dbReference type="NCBI Taxonomy" id="1653434"/>
    <lineage>
        <taxon>Bacteria</taxon>
        <taxon>Bacillati</taxon>
        <taxon>Bacillota</taxon>
        <taxon>Clostridia</taxon>
        <taxon>Lachnospirales</taxon>
        <taxon>Lachnospiraceae</taxon>
        <taxon>Sellimonas</taxon>
    </lineage>
</organism>
<evidence type="ECO:0000313" key="2">
    <source>
        <dbReference type="Proteomes" id="UP000261080"/>
    </source>
</evidence>
<dbReference type="InterPro" id="IPR011004">
    <property type="entry name" value="Trimer_LpxA-like_sf"/>
</dbReference>
<name>A0A3E3K0T4_9FIRM</name>
<dbReference type="RefSeq" id="WP_024733077.1">
    <property type="nucleotide sequence ID" value="NZ_CP094681.1"/>
</dbReference>
<dbReference type="OrthoDB" id="9801697at2"/>
<dbReference type="GeneID" id="97193328"/>
<keyword evidence="2" id="KW-1185">Reference proteome</keyword>
<proteinExistence type="predicted"/>
<dbReference type="Proteomes" id="UP000261080">
    <property type="component" value="Unassembled WGS sequence"/>
</dbReference>
<keyword evidence="1" id="KW-0012">Acyltransferase</keyword>
<dbReference type="PANTHER" id="PTHR43300:SF11">
    <property type="entry name" value="ACETYLTRANSFERASE RV3034C-RELATED"/>
    <property type="match status" value="1"/>
</dbReference>
<dbReference type="AlphaFoldDB" id="A0A3E3K0T4"/>
<dbReference type="Gene3D" id="2.160.10.10">
    <property type="entry name" value="Hexapeptide repeat proteins"/>
    <property type="match status" value="1"/>
</dbReference>
<dbReference type="InterPro" id="IPR050179">
    <property type="entry name" value="Trans_hexapeptide_repeat"/>
</dbReference>
<gene>
    <name evidence="1" type="ORF">DW016_09940</name>
</gene>